<reference evidence="3" key="1">
    <citation type="submission" date="2016-12" db="EMBL/GenBank/DDBJ databases">
        <authorList>
            <person name="Brunel B."/>
        </authorList>
    </citation>
    <scope>NUCLEOTIDE SEQUENCE [LARGE SCALE GENOMIC DNA]</scope>
</reference>
<feature type="transmembrane region" description="Helical" evidence="1">
    <location>
        <begin position="158"/>
        <end position="180"/>
    </location>
</feature>
<feature type="transmembrane region" description="Helical" evidence="1">
    <location>
        <begin position="253"/>
        <end position="269"/>
    </location>
</feature>
<evidence type="ECO:0000313" key="2">
    <source>
        <dbReference type="EMBL" id="SJM33698.1"/>
    </source>
</evidence>
<name>A0A2P9ARB0_9HYPH</name>
<keyword evidence="3" id="KW-1185">Reference proteome</keyword>
<keyword evidence="1" id="KW-1133">Transmembrane helix</keyword>
<feature type="transmembrane region" description="Helical" evidence="1">
    <location>
        <begin position="26"/>
        <end position="44"/>
    </location>
</feature>
<feature type="transmembrane region" description="Helical" evidence="1">
    <location>
        <begin position="347"/>
        <end position="368"/>
    </location>
</feature>
<accession>A0A2P9ARB0</accession>
<feature type="transmembrane region" description="Helical" evidence="1">
    <location>
        <begin position="380"/>
        <end position="402"/>
    </location>
</feature>
<protein>
    <submittedName>
        <fullName evidence="2">Putative metal cation transporter</fullName>
    </submittedName>
</protein>
<evidence type="ECO:0000256" key="1">
    <source>
        <dbReference type="SAM" id="Phobius"/>
    </source>
</evidence>
<proteinExistence type="predicted"/>
<keyword evidence="1" id="KW-0472">Membrane</keyword>
<feature type="transmembrane region" description="Helical" evidence="1">
    <location>
        <begin position="275"/>
        <end position="296"/>
    </location>
</feature>
<feature type="transmembrane region" description="Helical" evidence="1">
    <location>
        <begin position="192"/>
        <end position="210"/>
    </location>
</feature>
<evidence type="ECO:0000313" key="3">
    <source>
        <dbReference type="Proteomes" id="UP000245698"/>
    </source>
</evidence>
<dbReference type="EMBL" id="FUIG01000044">
    <property type="protein sequence ID" value="SJM33698.1"/>
    <property type="molecule type" value="Genomic_DNA"/>
</dbReference>
<gene>
    <name evidence="2" type="ORF">BQ8482_360099</name>
</gene>
<keyword evidence="1" id="KW-0812">Transmembrane</keyword>
<feature type="transmembrane region" description="Helical" evidence="1">
    <location>
        <begin position="222"/>
        <end position="241"/>
    </location>
</feature>
<feature type="transmembrane region" description="Helical" evidence="1">
    <location>
        <begin position="316"/>
        <end position="341"/>
    </location>
</feature>
<dbReference type="Proteomes" id="UP000245698">
    <property type="component" value="Unassembled WGS sequence"/>
</dbReference>
<organism evidence="2 3">
    <name type="scientific">Mesorhizobium delmotii</name>
    <dbReference type="NCBI Taxonomy" id="1631247"/>
    <lineage>
        <taxon>Bacteria</taxon>
        <taxon>Pseudomonadati</taxon>
        <taxon>Pseudomonadota</taxon>
        <taxon>Alphaproteobacteria</taxon>
        <taxon>Hyphomicrobiales</taxon>
        <taxon>Phyllobacteriaceae</taxon>
        <taxon>Mesorhizobium</taxon>
    </lineage>
</organism>
<dbReference type="AlphaFoldDB" id="A0A2P9ARB0"/>
<sequence length="404" mass="42003">MNEHVSLRKSEELMNGVPIKRERANLVWLLAPLAVLAIAIAWLYSANPLSSFNNGAPPVENLTVERTILDSNGLRLLVRAGGSEPMSIAQVQVDAAYWEFTQDPAGAIARGDTAWVSVPFPWVLGEAHKVTFVTNTGATFDHEIPVAVPTPVPTSGNLVPQALLGAFVGILPVAVGLMFYPALRGAGPATMNFLLAMTIGLLGFLLVDTFEDALEFAGESAAIFQGPTMVVLAAAASFLLLMGVSRREGRPSGLALATYIAFGIGLHNLGEGLAIGAAFAAGAAGLGTFLVMGFTLHNVTEGIGIAAPMLKVRPPLWTFAGLALLAGGPAVIGMWIGSLAYAPHWSALALAVGAGAILQVIVEVSLYLMHSERRGPAAIFSPSVLAGLAAGVGFMYATAMLVKI</sequence>